<dbReference type="InterPro" id="IPR011990">
    <property type="entry name" value="TPR-like_helical_dom_sf"/>
</dbReference>
<dbReference type="Proteomes" id="UP000008312">
    <property type="component" value="Unassembled WGS sequence"/>
</dbReference>
<gene>
    <name evidence="5" type="ORF">GSBLH_T00000865001</name>
</gene>
<protein>
    <recommendedName>
        <fullName evidence="2">Tetratricopeptide repeat protein 38</fullName>
    </recommendedName>
</protein>
<sequence>MGNIICCISSLVSGLGDSQVYFNRLKDAFSVESNSDFTRNEQLYFNVIKALKCNRVRYAVNTLEAILLNDPVDILAINTLFSLYQRLGESSQMFSSISRTWSYWGIGIPCDSSIAGYRALSLMEMNQIDEAERVGMQALSGEPGDVRAIHAVLHAMESKGRAREGLRFLRETEEAWSVDPAVMKNGSTLDHHLLSHKATLNMQLKQYSNAMDIVDNALAREEQFVEKGVLPGNEGMKQDLLRSDHINDYIQIFYRMELLGEGMGDRWSRVSRLLDATEKKILAPMDVVYRSILFSITGEEQKLRALLESQESEERDALWKEFALRREWRVGLSVAETEIKWNHVNGEDRMDVTAANPLISPCVNALLELNNVENAVVWALGTL</sequence>
<organism evidence="5">
    <name type="scientific">Blastocystis hominis</name>
    <dbReference type="NCBI Taxonomy" id="12968"/>
    <lineage>
        <taxon>Eukaryota</taxon>
        <taxon>Sar</taxon>
        <taxon>Stramenopiles</taxon>
        <taxon>Bigyra</taxon>
        <taxon>Opalozoa</taxon>
        <taxon>Opalinata</taxon>
        <taxon>Blastocystidae</taxon>
        <taxon>Blastocystis</taxon>
    </lineage>
</organism>
<dbReference type="InterPro" id="IPR033891">
    <property type="entry name" value="TTC38"/>
</dbReference>
<reference evidence="5" key="1">
    <citation type="submission" date="2010-02" db="EMBL/GenBank/DDBJ databases">
        <title>Sequencing and annotation of the Blastocystis hominis genome.</title>
        <authorList>
            <person name="Wincker P."/>
        </authorList>
    </citation>
    <scope>NUCLEOTIDE SEQUENCE</scope>
    <source>
        <strain evidence="5">Singapore isolate B</strain>
    </source>
</reference>
<keyword evidence="3" id="KW-0677">Repeat</keyword>
<name>D8LY99_BLAHO</name>
<dbReference type="GeneID" id="24918153"/>
<accession>D8LY99</accession>
<dbReference type="AlphaFoldDB" id="D8LY99"/>
<evidence type="ECO:0000313" key="6">
    <source>
        <dbReference type="Proteomes" id="UP000008312"/>
    </source>
</evidence>
<keyword evidence="4" id="KW-0802">TPR repeat</keyword>
<dbReference type="SUPFAM" id="SSF48452">
    <property type="entry name" value="TPR-like"/>
    <property type="match status" value="1"/>
</dbReference>
<evidence type="ECO:0000313" key="5">
    <source>
        <dbReference type="EMBL" id="CBK20554.2"/>
    </source>
</evidence>
<dbReference type="EMBL" id="FN668639">
    <property type="protein sequence ID" value="CBK20554.2"/>
    <property type="molecule type" value="Genomic_DNA"/>
</dbReference>
<evidence type="ECO:0000256" key="2">
    <source>
        <dbReference type="ARBA" id="ARBA00019992"/>
    </source>
</evidence>
<evidence type="ECO:0000256" key="1">
    <source>
        <dbReference type="ARBA" id="ARBA00005857"/>
    </source>
</evidence>
<keyword evidence="6" id="KW-1185">Reference proteome</keyword>
<dbReference type="PANTHER" id="PTHR16263">
    <property type="entry name" value="TETRATRICOPEPTIDE REPEAT PROTEIN 38"/>
    <property type="match status" value="1"/>
</dbReference>
<dbReference type="Gene3D" id="1.25.40.10">
    <property type="entry name" value="Tetratricopeptide repeat domain"/>
    <property type="match status" value="1"/>
</dbReference>
<proteinExistence type="inferred from homology"/>
<dbReference type="InParanoid" id="D8LY99"/>
<dbReference type="OrthoDB" id="1427555at2759"/>
<dbReference type="PANTHER" id="PTHR16263:SF4">
    <property type="entry name" value="TETRATRICOPEPTIDE REPEAT PROTEIN 38"/>
    <property type="match status" value="1"/>
</dbReference>
<evidence type="ECO:0000256" key="4">
    <source>
        <dbReference type="ARBA" id="ARBA00022803"/>
    </source>
</evidence>
<dbReference type="RefSeq" id="XP_012894602.1">
    <property type="nucleotide sequence ID" value="XM_013039148.1"/>
</dbReference>
<evidence type="ECO:0000256" key="3">
    <source>
        <dbReference type="ARBA" id="ARBA00022737"/>
    </source>
</evidence>
<comment type="similarity">
    <text evidence="1">Belongs to the TTC38 family.</text>
</comment>